<dbReference type="Gene3D" id="3.30.530.20">
    <property type="match status" value="1"/>
</dbReference>
<feature type="transmembrane region" description="Helical" evidence="1">
    <location>
        <begin position="111"/>
        <end position="132"/>
    </location>
</feature>
<sequence length="379" mass="43739">MSHDTQAFRDRYRAGIHPLYNAWAHGGFVLLYGATCLAFFISHLEQVEAWEWLVVPAALVFFSWGEYSIHKNLGHRKTRLGGMFYKRHTGDHHSFFVAGRMTWESARDWRVILFPAWLILFYSVGLFAAWWLLSLINANVAALFSATLLAGYLSYEVFHACEHLPADHPISRLPWIRHMRRLHELHHRRDLMQTHNFNLVFPLMDWLKGSLHWEPLEQERAMTRLQHEVEIDRGPERVLAYAATVTRWPEWHPSSLRVDGTAGPLPAGSHFEEDIHAGGRAGHLSWAVTEFSPGRRWRATARGTHGLNLVLTYECESTASGTRFVRTLEYGFSGLAMRLANWLVMRGKIDRESAESMKRLKEMAERAIEKAPVHQLDLV</sequence>
<keyword evidence="3" id="KW-1185">Reference proteome</keyword>
<protein>
    <submittedName>
        <fullName evidence="2">SRPBCC family protein</fullName>
    </submittedName>
</protein>
<dbReference type="InterPro" id="IPR019587">
    <property type="entry name" value="Polyketide_cyclase/dehydratase"/>
</dbReference>
<evidence type="ECO:0000313" key="2">
    <source>
        <dbReference type="EMBL" id="QEY63635.1"/>
    </source>
</evidence>
<dbReference type="Proteomes" id="UP000327179">
    <property type="component" value="Chromosome"/>
</dbReference>
<evidence type="ECO:0000256" key="1">
    <source>
        <dbReference type="SAM" id="Phobius"/>
    </source>
</evidence>
<organism evidence="2 3">
    <name type="scientific">Metapseudomonas lalkuanensis</name>
    <dbReference type="NCBI Taxonomy" id="2604832"/>
    <lineage>
        <taxon>Bacteria</taxon>
        <taxon>Pseudomonadati</taxon>
        <taxon>Pseudomonadota</taxon>
        <taxon>Gammaproteobacteria</taxon>
        <taxon>Pseudomonadales</taxon>
        <taxon>Pseudomonadaceae</taxon>
        <taxon>Metapseudomonas</taxon>
    </lineage>
</organism>
<name>A0A5J6QPH9_9GAMM</name>
<feature type="transmembrane region" description="Helical" evidence="1">
    <location>
        <begin position="20"/>
        <end position="43"/>
    </location>
</feature>
<keyword evidence="1" id="KW-0812">Transmembrane</keyword>
<feature type="transmembrane region" description="Helical" evidence="1">
    <location>
        <begin position="49"/>
        <end position="69"/>
    </location>
</feature>
<proteinExistence type="predicted"/>
<evidence type="ECO:0000313" key="3">
    <source>
        <dbReference type="Proteomes" id="UP000327179"/>
    </source>
</evidence>
<dbReference type="EMBL" id="CP043311">
    <property type="protein sequence ID" value="QEY63635.1"/>
    <property type="molecule type" value="Genomic_DNA"/>
</dbReference>
<reference evidence="2 3" key="1">
    <citation type="submission" date="2019-08" db="EMBL/GenBank/DDBJ databases">
        <title>Whole-genome Sequencing of e-waste polymer degrading bacterium Pseudomonas sp. strain PE08.</title>
        <authorList>
            <person name="Kirdat K."/>
            <person name="Debbarma P."/>
            <person name="Narawade N."/>
            <person name="Suyal D."/>
            <person name="Thorat V."/>
            <person name="Shouche Y."/>
            <person name="Goel R."/>
            <person name="Yadav A."/>
        </authorList>
    </citation>
    <scope>NUCLEOTIDE SEQUENCE [LARGE SCALE GENOMIC DNA]</scope>
    <source>
        <strain evidence="2 3">PE08</strain>
    </source>
</reference>
<keyword evidence="1" id="KW-1133">Transmembrane helix</keyword>
<dbReference type="InterPro" id="IPR023393">
    <property type="entry name" value="START-like_dom_sf"/>
</dbReference>
<accession>A0A5J6QPH9</accession>
<keyword evidence="1" id="KW-0472">Membrane</keyword>
<dbReference type="Pfam" id="PF10604">
    <property type="entry name" value="Polyketide_cyc2"/>
    <property type="match status" value="1"/>
</dbReference>
<dbReference type="SUPFAM" id="SSF55961">
    <property type="entry name" value="Bet v1-like"/>
    <property type="match status" value="1"/>
</dbReference>
<dbReference type="AlphaFoldDB" id="A0A5J6QPH9"/>
<gene>
    <name evidence="2" type="ORF">FXN65_16765</name>
</gene>
<dbReference type="KEGG" id="plal:FXN65_16765"/>
<dbReference type="RefSeq" id="WP_151134507.1">
    <property type="nucleotide sequence ID" value="NZ_CP043311.1"/>
</dbReference>